<accession>A0AAW4XPM2</accession>
<dbReference type="Proteomes" id="UP001198630">
    <property type="component" value="Unassembled WGS sequence"/>
</dbReference>
<dbReference type="GO" id="GO:0005886">
    <property type="term" value="C:plasma membrane"/>
    <property type="evidence" value="ECO:0007669"/>
    <property type="project" value="UniProtKB-SubCell"/>
</dbReference>
<evidence type="ECO:0000256" key="1">
    <source>
        <dbReference type="ARBA" id="ARBA00004651"/>
    </source>
</evidence>
<gene>
    <name evidence="9" type="ORF">LQ384_27600</name>
</gene>
<feature type="transmembrane region" description="Helical" evidence="7">
    <location>
        <begin position="112"/>
        <end position="131"/>
    </location>
</feature>
<evidence type="ECO:0000256" key="3">
    <source>
        <dbReference type="ARBA" id="ARBA00022475"/>
    </source>
</evidence>
<comment type="caution">
    <text evidence="9">The sequence shown here is derived from an EMBL/GenBank/DDBJ whole genome shotgun (WGS) entry which is preliminary data.</text>
</comment>
<evidence type="ECO:0000256" key="4">
    <source>
        <dbReference type="ARBA" id="ARBA00022692"/>
    </source>
</evidence>
<evidence type="ECO:0000256" key="7">
    <source>
        <dbReference type="RuleBase" id="RU363032"/>
    </source>
</evidence>
<feature type="transmembrane region" description="Helical" evidence="7">
    <location>
        <begin position="54"/>
        <end position="73"/>
    </location>
</feature>
<dbReference type="AlphaFoldDB" id="A0AAW4XPM2"/>
<dbReference type="GO" id="GO:0055085">
    <property type="term" value="P:transmembrane transport"/>
    <property type="evidence" value="ECO:0007669"/>
    <property type="project" value="InterPro"/>
</dbReference>
<evidence type="ECO:0000313" key="9">
    <source>
        <dbReference type="EMBL" id="MCD2114867.1"/>
    </source>
</evidence>
<dbReference type="PANTHER" id="PTHR30151:SF38">
    <property type="entry name" value="ALIPHATIC SULFONATES TRANSPORT PERMEASE PROTEIN SSUC-RELATED"/>
    <property type="match status" value="1"/>
</dbReference>
<organism evidence="9 10">
    <name type="scientific">Rhodococcus rhodochrous</name>
    <dbReference type="NCBI Taxonomy" id="1829"/>
    <lineage>
        <taxon>Bacteria</taxon>
        <taxon>Bacillati</taxon>
        <taxon>Actinomycetota</taxon>
        <taxon>Actinomycetes</taxon>
        <taxon>Mycobacteriales</taxon>
        <taxon>Nocardiaceae</taxon>
        <taxon>Rhodococcus</taxon>
    </lineage>
</organism>
<comment type="similarity">
    <text evidence="7">Belongs to the binding-protein-dependent transport system permease family.</text>
</comment>
<keyword evidence="5 7" id="KW-1133">Transmembrane helix</keyword>
<dbReference type="Pfam" id="PF00528">
    <property type="entry name" value="BPD_transp_1"/>
    <property type="match status" value="1"/>
</dbReference>
<feature type="transmembrane region" description="Helical" evidence="7">
    <location>
        <begin position="210"/>
        <end position="231"/>
    </location>
</feature>
<keyword evidence="2 7" id="KW-0813">Transport</keyword>
<dbReference type="InterPro" id="IPR000515">
    <property type="entry name" value="MetI-like"/>
</dbReference>
<comment type="subcellular location">
    <subcellularLocation>
        <location evidence="1 7">Cell membrane</location>
        <topology evidence="1 7">Multi-pass membrane protein</topology>
    </subcellularLocation>
</comment>
<keyword evidence="6 7" id="KW-0472">Membrane</keyword>
<keyword evidence="3" id="KW-1003">Cell membrane</keyword>
<sequence>MAVVIGAVLVWELAARFGLLPPKDFPPATLIARAFLADLRSAELWTGITASLEAWGIGMLIVIALALPAGVLLGSSAITYRLSYLSLEFIRTLPAIAALPILMFTYGVSQQLVVALVVLAGLWPLLIQTMYGMHDVDPIAIASAKVYGIHGWRRFLLVDLRSCLPYIATGLRVSGTFALIFAIAASLIIGGQGLGDAMAQAARIDDRPLLYARVLTCGLLGLCLTLGLAVFERRALCWHSSQRGVAQ</sequence>
<dbReference type="PROSITE" id="PS50928">
    <property type="entry name" value="ABC_TM1"/>
    <property type="match status" value="1"/>
</dbReference>
<dbReference type="SUPFAM" id="SSF161098">
    <property type="entry name" value="MetI-like"/>
    <property type="match status" value="1"/>
</dbReference>
<feature type="transmembrane region" description="Helical" evidence="7">
    <location>
        <begin position="163"/>
        <end position="190"/>
    </location>
</feature>
<dbReference type="PANTHER" id="PTHR30151">
    <property type="entry name" value="ALKANE SULFONATE ABC TRANSPORTER-RELATED, MEMBRANE SUBUNIT"/>
    <property type="match status" value="1"/>
</dbReference>
<evidence type="ECO:0000256" key="6">
    <source>
        <dbReference type="ARBA" id="ARBA00023136"/>
    </source>
</evidence>
<reference evidence="9" key="1">
    <citation type="submission" date="2021-11" db="EMBL/GenBank/DDBJ databases">
        <title>Development of a sustainable strategy for remediation of hydrocarbon-contaminated territories based on the waste exchange concept.</title>
        <authorList>
            <person name="Elkin A."/>
        </authorList>
    </citation>
    <scope>NUCLEOTIDE SEQUENCE</scope>
    <source>
        <strain evidence="9">IEGM 757</strain>
    </source>
</reference>
<dbReference type="RefSeq" id="WP_186455436.1">
    <property type="nucleotide sequence ID" value="NZ_JAJNCO010000032.1"/>
</dbReference>
<evidence type="ECO:0000313" key="10">
    <source>
        <dbReference type="Proteomes" id="UP001198630"/>
    </source>
</evidence>
<protein>
    <submittedName>
        <fullName evidence="9">ABC transporter permease subunit</fullName>
    </submittedName>
</protein>
<evidence type="ECO:0000259" key="8">
    <source>
        <dbReference type="PROSITE" id="PS50928"/>
    </source>
</evidence>
<feature type="transmembrane region" description="Helical" evidence="7">
    <location>
        <begin position="85"/>
        <end position="106"/>
    </location>
</feature>
<evidence type="ECO:0000256" key="5">
    <source>
        <dbReference type="ARBA" id="ARBA00022989"/>
    </source>
</evidence>
<dbReference type="Gene3D" id="1.10.3720.10">
    <property type="entry name" value="MetI-like"/>
    <property type="match status" value="1"/>
</dbReference>
<keyword evidence="4 7" id="KW-0812">Transmembrane</keyword>
<proteinExistence type="inferred from homology"/>
<feature type="domain" description="ABC transmembrane type-1" evidence="8">
    <location>
        <begin position="48"/>
        <end position="232"/>
    </location>
</feature>
<dbReference type="InterPro" id="IPR035906">
    <property type="entry name" value="MetI-like_sf"/>
</dbReference>
<evidence type="ECO:0000256" key="2">
    <source>
        <dbReference type="ARBA" id="ARBA00022448"/>
    </source>
</evidence>
<dbReference type="EMBL" id="JAJNCO010000032">
    <property type="protein sequence ID" value="MCD2114867.1"/>
    <property type="molecule type" value="Genomic_DNA"/>
</dbReference>
<name>A0AAW4XPM2_RHORH</name>